<dbReference type="InterPro" id="IPR029041">
    <property type="entry name" value="FAD-linked_oxidoreductase-like"/>
</dbReference>
<dbReference type="Proteomes" id="UP000011189">
    <property type="component" value="Unassembled WGS sequence"/>
</dbReference>
<accession>L8TRW4</accession>
<comment type="cofactor">
    <cofactor evidence="1 8">
        <name>FAD</name>
        <dbReference type="ChEBI" id="CHEBI:57692"/>
    </cofactor>
</comment>
<dbReference type="SUPFAM" id="SSF51730">
    <property type="entry name" value="FAD-linked oxidoreductase"/>
    <property type="match status" value="1"/>
</dbReference>
<dbReference type="PANTHER" id="PTHR45754">
    <property type="entry name" value="METHYLENETETRAHYDROFOLATE REDUCTASE"/>
    <property type="match status" value="1"/>
</dbReference>
<dbReference type="AlphaFoldDB" id="L8TRW4"/>
<evidence type="ECO:0000256" key="5">
    <source>
        <dbReference type="ARBA" id="ARBA00022827"/>
    </source>
</evidence>
<evidence type="ECO:0000256" key="9">
    <source>
        <dbReference type="SAM" id="MobiDB-lite"/>
    </source>
</evidence>
<evidence type="ECO:0000256" key="2">
    <source>
        <dbReference type="ARBA" id="ARBA00004777"/>
    </source>
</evidence>
<comment type="caution">
    <text evidence="10">The sequence shown here is derived from an EMBL/GenBank/DDBJ whole genome shotgun (WGS) entry which is preliminary data.</text>
</comment>
<evidence type="ECO:0000256" key="1">
    <source>
        <dbReference type="ARBA" id="ARBA00001974"/>
    </source>
</evidence>
<organism evidence="10 11">
    <name type="scientific">Arthrobacter nitrophenolicus</name>
    <dbReference type="NCBI Taxonomy" id="683150"/>
    <lineage>
        <taxon>Bacteria</taxon>
        <taxon>Bacillati</taxon>
        <taxon>Actinomycetota</taxon>
        <taxon>Actinomycetes</taxon>
        <taxon>Micrococcales</taxon>
        <taxon>Micrococcaceae</taxon>
        <taxon>Arthrobacter</taxon>
    </lineage>
</organism>
<dbReference type="GO" id="GO:0005829">
    <property type="term" value="C:cytosol"/>
    <property type="evidence" value="ECO:0007669"/>
    <property type="project" value="TreeGrafter"/>
</dbReference>
<evidence type="ECO:0000256" key="8">
    <source>
        <dbReference type="RuleBase" id="RU003862"/>
    </source>
</evidence>
<evidence type="ECO:0000313" key="10">
    <source>
        <dbReference type="EMBL" id="ELT46048.1"/>
    </source>
</evidence>
<dbReference type="EMBL" id="AOFD01000002">
    <property type="protein sequence ID" value="ELT46048.1"/>
    <property type="molecule type" value="Genomic_DNA"/>
</dbReference>
<dbReference type="PATRIC" id="fig|683150.5.peg.197"/>
<dbReference type="GO" id="GO:0009086">
    <property type="term" value="P:methionine biosynthetic process"/>
    <property type="evidence" value="ECO:0007669"/>
    <property type="project" value="TreeGrafter"/>
</dbReference>
<comment type="catalytic activity">
    <reaction evidence="7">
        <text>(6S)-5-methyl-5,6,7,8-tetrahydrofolate + NAD(+) = (6R)-5,10-methylene-5,6,7,8-tetrahydrofolate + NADH + H(+)</text>
        <dbReference type="Rhea" id="RHEA:19821"/>
        <dbReference type="ChEBI" id="CHEBI:15378"/>
        <dbReference type="ChEBI" id="CHEBI:15636"/>
        <dbReference type="ChEBI" id="CHEBI:18608"/>
        <dbReference type="ChEBI" id="CHEBI:57540"/>
        <dbReference type="ChEBI" id="CHEBI:57945"/>
        <dbReference type="EC" id="1.5.1.54"/>
    </reaction>
    <physiologicalReaction direction="right-to-left" evidence="7">
        <dbReference type="Rhea" id="RHEA:19823"/>
    </physiologicalReaction>
</comment>
<dbReference type="CDD" id="cd00537">
    <property type="entry name" value="MTHFR"/>
    <property type="match status" value="1"/>
</dbReference>
<dbReference type="GO" id="GO:0071949">
    <property type="term" value="F:FAD binding"/>
    <property type="evidence" value="ECO:0007669"/>
    <property type="project" value="TreeGrafter"/>
</dbReference>
<keyword evidence="5 8" id="KW-0274">FAD</keyword>
<evidence type="ECO:0000256" key="6">
    <source>
        <dbReference type="ARBA" id="ARBA00023002"/>
    </source>
</evidence>
<evidence type="ECO:0000256" key="3">
    <source>
        <dbReference type="ARBA" id="ARBA00006743"/>
    </source>
</evidence>
<sequence>MSPPSLIETHPNLSDAAPVALSYELFPPRSPAAAETLWTTIRELETTEPDYVSVTYGASGSNRDTAVELINRLLLETTLRPLAHLTCVGNTPQELAGIIGQLLDTGVRGILALRGDLPADGQVTDGSLRYAQDLIELIRRVEQRRSALLCAGKIAVGVAAYPARHPESPSEEHDVEVLLAKQRSGADFAITQVFFHADQYADLLTRARRAGVTIPIIPGVMPLTSLRRLNRLGELTGVEPAPELTAKLAAADTDLERLHIGVDATVDLSNAALDAGAPGIHIYTFNEHQSALEVLDKLALPRRGRAGVRPASTVRPPARRLTQHTRRPRSLTPPWSGSSALPSFPLCLR</sequence>
<dbReference type="InterPro" id="IPR003171">
    <property type="entry name" value="Mehydrof_redctse-like"/>
</dbReference>
<dbReference type="Pfam" id="PF02219">
    <property type="entry name" value="MTHFR"/>
    <property type="match status" value="1"/>
</dbReference>
<dbReference type="Gene3D" id="3.20.20.220">
    <property type="match status" value="1"/>
</dbReference>
<name>L8TRW4_9MICC</name>
<dbReference type="GO" id="GO:0106312">
    <property type="term" value="F:methylenetetrahydrofolate reductase (NADH) activity"/>
    <property type="evidence" value="ECO:0007669"/>
    <property type="project" value="UniProtKB-EC"/>
</dbReference>
<feature type="region of interest" description="Disordered" evidence="9">
    <location>
        <begin position="305"/>
        <end position="349"/>
    </location>
</feature>
<reference evidence="11" key="1">
    <citation type="journal article" date="2013" name="Genome Announc.">
        <title>Draft Genome Sequence of the 2-Chloro-4-Nitrophenol-Degrading Bacterium Arthrobacter sp. Strain SJCon.</title>
        <authorList>
            <person name="Vikram S."/>
            <person name="Kumar S."/>
            <person name="Vaidya B."/>
            <person name="Pinnaka A.K."/>
            <person name="Raghava G.P."/>
        </authorList>
    </citation>
    <scope>NUCLEOTIDE SEQUENCE [LARGE SCALE GENOMIC DNA]</scope>
    <source>
        <strain evidence="11">SJCon</strain>
    </source>
</reference>
<gene>
    <name evidence="10" type="ORF">G205_00984</name>
</gene>
<keyword evidence="4 8" id="KW-0285">Flavoprotein</keyword>
<comment type="similarity">
    <text evidence="3 8">Belongs to the methylenetetrahydrofolate reductase family.</text>
</comment>
<proteinExistence type="inferred from homology"/>
<dbReference type="GO" id="GO:0035999">
    <property type="term" value="P:tetrahydrofolate interconversion"/>
    <property type="evidence" value="ECO:0007669"/>
    <property type="project" value="UniProtKB-UniPathway"/>
</dbReference>
<comment type="pathway">
    <text evidence="2 8">One-carbon metabolism; tetrahydrofolate interconversion.</text>
</comment>
<evidence type="ECO:0000256" key="7">
    <source>
        <dbReference type="ARBA" id="ARBA00048628"/>
    </source>
</evidence>
<dbReference type="RefSeq" id="WP_009356340.1">
    <property type="nucleotide sequence ID" value="NZ_AOFD01000002.1"/>
</dbReference>
<feature type="compositionally biased region" description="Basic residues" evidence="9">
    <location>
        <begin position="317"/>
        <end position="329"/>
    </location>
</feature>
<dbReference type="UniPathway" id="UPA00193"/>
<dbReference type="PANTHER" id="PTHR45754:SF3">
    <property type="entry name" value="METHYLENETETRAHYDROFOLATE REDUCTASE (NADPH)"/>
    <property type="match status" value="1"/>
</dbReference>
<keyword evidence="6 8" id="KW-0560">Oxidoreductase</keyword>
<evidence type="ECO:0000256" key="4">
    <source>
        <dbReference type="ARBA" id="ARBA00022630"/>
    </source>
</evidence>
<keyword evidence="11" id="KW-1185">Reference proteome</keyword>
<protein>
    <recommendedName>
        <fullName evidence="8">Methylenetetrahydrofolate reductase</fullName>
    </recommendedName>
</protein>
<evidence type="ECO:0000313" key="11">
    <source>
        <dbReference type="Proteomes" id="UP000011189"/>
    </source>
</evidence>